<feature type="transmembrane region" description="Helical" evidence="7">
    <location>
        <begin position="40"/>
        <end position="62"/>
    </location>
</feature>
<keyword evidence="2" id="KW-1003">Cell membrane</keyword>
<protein>
    <submittedName>
        <fullName evidence="8">Sodium ion-translocating decarboxylase subunit beta</fullName>
    </submittedName>
</protein>
<dbReference type="PIRSF" id="PIRSF015658">
    <property type="entry name" value="MmdB_OadB"/>
    <property type="match status" value="1"/>
</dbReference>
<evidence type="ECO:0000313" key="8">
    <source>
        <dbReference type="EMBL" id="HIV08910.1"/>
    </source>
</evidence>
<evidence type="ECO:0000313" key="9">
    <source>
        <dbReference type="Proteomes" id="UP000886845"/>
    </source>
</evidence>
<dbReference type="Proteomes" id="UP000886845">
    <property type="component" value="Unassembled WGS sequence"/>
</dbReference>
<evidence type="ECO:0000256" key="1">
    <source>
        <dbReference type="ARBA" id="ARBA00004651"/>
    </source>
</evidence>
<feature type="transmembrane region" description="Helical" evidence="7">
    <location>
        <begin position="203"/>
        <end position="230"/>
    </location>
</feature>
<keyword evidence="6 7" id="KW-0472">Membrane</keyword>
<feature type="transmembrane region" description="Helical" evidence="7">
    <location>
        <begin position="69"/>
        <end position="94"/>
    </location>
</feature>
<name>A0A9D1NLL5_9BACT</name>
<sequence>MVKRIKDLWSSTGIMGFTLKDPDPPRANPDPLPAAHPDTVLPFGISQLVMIAICLLLIYLAIVKEFEPLLLLPIGFGGLLANIPYAGITAGPLLDTMGNVVEPGGFLYYTFDFGVNSGLFPILIFMGVGAMTDFGPLIANPRTALLGAAAQLGIFPALLGALALTLCFDSINFFITDAASIGIIGGADGPTAIWLTTKLSPDLLGAIAVAAYSYMALVPVIQPPIMKLCTNKEERLIKMKQLRPVTKMEKVLFPITVLLLCAAFLPSAAPLIGAVMLGNLAKECGVVDRISDTMANSLINIVTILLGLSVGSKLAAEKFLTFETLGILVLGVIAFGVGTAGGVWMAKLMNLFSKEKI</sequence>
<dbReference type="GO" id="GO:0016829">
    <property type="term" value="F:lyase activity"/>
    <property type="evidence" value="ECO:0007669"/>
    <property type="project" value="InterPro"/>
</dbReference>
<feature type="transmembrane region" description="Helical" evidence="7">
    <location>
        <begin position="106"/>
        <end position="131"/>
    </location>
</feature>
<comment type="subcellular location">
    <subcellularLocation>
        <location evidence="1">Cell membrane</location>
        <topology evidence="1">Multi-pass membrane protein</topology>
    </subcellularLocation>
</comment>
<gene>
    <name evidence="8" type="ORF">IAC79_02190</name>
</gene>
<dbReference type="AlphaFoldDB" id="A0A9D1NLL5"/>
<dbReference type="EMBL" id="DVOR01000068">
    <property type="protein sequence ID" value="HIV08910.1"/>
    <property type="molecule type" value="Genomic_DNA"/>
</dbReference>
<feature type="non-terminal residue" evidence="8">
    <location>
        <position position="357"/>
    </location>
</feature>
<dbReference type="PANTHER" id="PTHR35806">
    <property type="entry name" value="OXALOACETATE DECARBOXYLASE BETA CHAIN 2"/>
    <property type="match status" value="1"/>
</dbReference>
<reference evidence="8" key="2">
    <citation type="journal article" date="2021" name="PeerJ">
        <title>Extensive microbial diversity within the chicken gut microbiome revealed by metagenomics and culture.</title>
        <authorList>
            <person name="Gilroy R."/>
            <person name="Ravi A."/>
            <person name="Getino M."/>
            <person name="Pursley I."/>
            <person name="Horton D.L."/>
            <person name="Alikhan N.F."/>
            <person name="Baker D."/>
            <person name="Gharbi K."/>
            <person name="Hall N."/>
            <person name="Watson M."/>
            <person name="Adriaenssens E.M."/>
            <person name="Foster-Nyarko E."/>
            <person name="Jarju S."/>
            <person name="Secka A."/>
            <person name="Antonio M."/>
            <person name="Oren A."/>
            <person name="Chaudhuri R.R."/>
            <person name="La Ragione R."/>
            <person name="Hildebrand F."/>
            <person name="Pallen M.J."/>
        </authorList>
    </citation>
    <scope>NUCLEOTIDE SEQUENCE</scope>
    <source>
        <strain evidence="8">35461</strain>
    </source>
</reference>
<evidence type="ECO:0000256" key="6">
    <source>
        <dbReference type="ARBA" id="ARBA00023136"/>
    </source>
</evidence>
<dbReference type="InterPro" id="IPR005661">
    <property type="entry name" value="OadB_MmdB"/>
</dbReference>
<evidence type="ECO:0000256" key="4">
    <source>
        <dbReference type="ARBA" id="ARBA00022967"/>
    </source>
</evidence>
<keyword evidence="4" id="KW-1278">Translocase</keyword>
<dbReference type="NCBIfam" id="TIGR01109">
    <property type="entry name" value="Na_pump_decarbB"/>
    <property type="match status" value="1"/>
</dbReference>
<accession>A0A9D1NLL5</accession>
<dbReference type="GO" id="GO:0005886">
    <property type="term" value="C:plasma membrane"/>
    <property type="evidence" value="ECO:0007669"/>
    <property type="project" value="UniProtKB-SubCell"/>
</dbReference>
<evidence type="ECO:0000256" key="3">
    <source>
        <dbReference type="ARBA" id="ARBA00022692"/>
    </source>
</evidence>
<feature type="transmembrane region" description="Helical" evidence="7">
    <location>
        <begin position="297"/>
        <end position="315"/>
    </location>
</feature>
<keyword evidence="5 7" id="KW-1133">Transmembrane helix</keyword>
<evidence type="ECO:0000256" key="2">
    <source>
        <dbReference type="ARBA" id="ARBA00022475"/>
    </source>
</evidence>
<comment type="caution">
    <text evidence="8">The sequence shown here is derived from an EMBL/GenBank/DDBJ whole genome shotgun (WGS) entry which is preliminary data.</text>
</comment>
<dbReference type="Pfam" id="PF03977">
    <property type="entry name" value="OAD_beta"/>
    <property type="match status" value="1"/>
</dbReference>
<feature type="transmembrane region" description="Helical" evidence="7">
    <location>
        <begin position="327"/>
        <end position="346"/>
    </location>
</feature>
<organism evidence="8 9">
    <name type="scientific">Candidatus Spyradenecus faecavium</name>
    <dbReference type="NCBI Taxonomy" id="2840947"/>
    <lineage>
        <taxon>Bacteria</taxon>
        <taxon>Pseudomonadati</taxon>
        <taxon>Lentisphaerota</taxon>
        <taxon>Lentisphaeria</taxon>
        <taxon>Lentisphaerales</taxon>
        <taxon>Lentisphaeraceae</taxon>
        <taxon>Lentisphaeraceae incertae sedis</taxon>
        <taxon>Candidatus Spyradenecus</taxon>
    </lineage>
</organism>
<dbReference type="GO" id="GO:0006814">
    <property type="term" value="P:sodium ion transport"/>
    <property type="evidence" value="ECO:0007669"/>
    <property type="project" value="InterPro"/>
</dbReference>
<reference evidence="8" key="1">
    <citation type="submission" date="2020-10" db="EMBL/GenBank/DDBJ databases">
        <authorList>
            <person name="Gilroy R."/>
        </authorList>
    </citation>
    <scope>NUCLEOTIDE SEQUENCE</scope>
    <source>
        <strain evidence="8">35461</strain>
    </source>
</reference>
<feature type="transmembrane region" description="Helical" evidence="7">
    <location>
        <begin position="143"/>
        <end position="164"/>
    </location>
</feature>
<proteinExistence type="predicted"/>
<feature type="transmembrane region" description="Helical" evidence="7">
    <location>
        <begin position="251"/>
        <end position="277"/>
    </location>
</feature>
<keyword evidence="3 7" id="KW-0812">Transmembrane</keyword>
<evidence type="ECO:0000256" key="5">
    <source>
        <dbReference type="ARBA" id="ARBA00022989"/>
    </source>
</evidence>
<evidence type="ECO:0000256" key="7">
    <source>
        <dbReference type="SAM" id="Phobius"/>
    </source>
</evidence>
<dbReference type="PANTHER" id="PTHR35806:SF1">
    <property type="entry name" value="OXALOACETATE DECARBOXYLASE BETA CHAIN 2"/>
    <property type="match status" value="1"/>
</dbReference>